<dbReference type="InterPro" id="IPR051384">
    <property type="entry name" value="Mth_GPCR"/>
</dbReference>
<keyword evidence="4 12" id="KW-0732">Signal</keyword>
<keyword evidence="15" id="KW-1185">Reference proteome</keyword>
<evidence type="ECO:0000256" key="2">
    <source>
        <dbReference type="ARBA" id="ARBA00008979"/>
    </source>
</evidence>
<evidence type="ECO:0000256" key="10">
    <source>
        <dbReference type="SAM" id="MobiDB-lite"/>
    </source>
</evidence>
<feature type="signal peptide" evidence="12">
    <location>
        <begin position="1"/>
        <end position="18"/>
    </location>
</feature>
<feature type="transmembrane region" description="Helical" evidence="11">
    <location>
        <begin position="263"/>
        <end position="284"/>
    </location>
</feature>
<evidence type="ECO:0000313" key="14">
    <source>
        <dbReference type="EMBL" id="CAH2980707.1"/>
    </source>
</evidence>
<dbReference type="PANTHER" id="PTHR47154:SF2">
    <property type="entry name" value="G-PROTEIN COUPLED RECEPTOR MTH-RELATED"/>
    <property type="match status" value="1"/>
</dbReference>
<keyword evidence="7 11" id="KW-0472">Membrane</keyword>
<keyword evidence="9" id="KW-0807">Transducer</keyword>
<dbReference type="InterPro" id="IPR017981">
    <property type="entry name" value="GPCR_2-like_7TM"/>
</dbReference>
<dbReference type="EMBL" id="OU963904">
    <property type="protein sequence ID" value="CAH2980707.1"/>
    <property type="molecule type" value="Genomic_DNA"/>
</dbReference>
<protein>
    <recommendedName>
        <fullName evidence="13">G-protein coupled receptors family 2 profile 2 domain-containing protein</fullName>
    </recommendedName>
</protein>
<keyword evidence="8" id="KW-0675">Receptor</keyword>
<dbReference type="SUPFAM" id="SSF63877">
    <property type="entry name" value="Methuselah ectodomain"/>
    <property type="match status" value="1"/>
</dbReference>
<dbReference type="Gene3D" id="1.20.1070.10">
    <property type="entry name" value="Rhodopsin 7-helix transmembrane proteins"/>
    <property type="match status" value="1"/>
</dbReference>
<evidence type="ECO:0000256" key="3">
    <source>
        <dbReference type="ARBA" id="ARBA00022692"/>
    </source>
</evidence>
<feature type="chain" id="PRO_5045827498" description="G-protein coupled receptors family 2 profile 2 domain-containing protein" evidence="12">
    <location>
        <begin position="19"/>
        <end position="469"/>
    </location>
</feature>
<feature type="transmembrane region" description="Helical" evidence="11">
    <location>
        <begin position="397"/>
        <end position="418"/>
    </location>
</feature>
<evidence type="ECO:0000256" key="6">
    <source>
        <dbReference type="ARBA" id="ARBA00023040"/>
    </source>
</evidence>
<proteinExistence type="inferred from homology"/>
<evidence type="ECO:0000313" key="15">
    <source>
        <dbReference type="Proteomes" id="UP001153292"/>
    </source>
</evidence>
<gene>
    <name evidence="14" type="ORF">CHILSU_LOCUS1335</name>
</gene>
<evidence type="ECO:0000256" key="12">
    <source>
        <dbReference type="SAM" id="SignalP"/>
    </source>
</evidence>
<keyword evidence="5 11" id="KW-1133">Transmembrane helix</keyword>
<dbReference type="InterPro" id="IPR036272">
    <property type="entry name" value="Methuselah_N_sf"/>
</dbReference>
<feature type="compositionally biased region" description="Low complexity" evidence="10">
    <location>
        <begin position="440"/>
        <end position="453"/>
    </location>
</feature>
<evidence type="ECO:0000256" key="5">
    <source>
        <dbReference type="ARBA" id="ARBA00022989"/>
    </source>
</evidence>
<comment type="similarity">
    <text evidence="2">Belongs to the G-protein coupled receptor 2 family. Mth subfamily.</text>
</comment>
<dbReference type="PROSITE" id="PS50261">
    <property type="entry name" value="G_PROTEIN_RECEP_F2_4"/>
    <property type="match status" value="1"/>
</dbReference>
<sequence length="469" mass="53835">MQAVLLAILFVLIKECYSAECEGKICVRKCCPDNQYITGIKKCANSSEDLDLNSFDVYDDQLSRIGDLKQYFRIKPGAFNDVAFKERATWVPGFYLMENGSVIVPRKDNKGNKILIMYNNEDNDYCIDYKLKKNSSSHKVVLLMRVVGNQQTPFLVYSLPISSFFLFLVLVVYALLPDLRNLGGLVLMGYVGSMLLAYLFLFTIQSEFFQLSVSSCITITLLICYFFLATFCWMNVMSYDIWWTFRGYAKARPIHRRGVRFKYTMYSMYAWGVPLALTILTGAMNSADSKKLPGVIKPAIPLKGCFIQGEAKLVYLYIPMLIMIIVNWMFYLMTAFNIWRLSRGNKVLDSADSATSGTASARRTNKERFLVYLKLSALMGLSWILEVVSSFTKKHFLWHFTDAYNIFMGLMIFIIFVCKRKIFKQLQNRFKQPSLGHQVSSSFTSRSHSTLESNPLNMPLKPQGIRYQA</sequence>
<dbReference type="Proteomes" id="UP001153292">
    <property type="component" value="Chromosome 11"/>
</dbReference>
<evidence type="ECO:0000256" key="8">
    <source>
        <dbReference type="ARBA" id="ARBA00023170"/>
    </source>
</evidence>
<feature type="region of interest" description="Disordered" evidence="10">
    <location>
        <begin position="436"/>
        <end position="469"/>
    </location>
</feature>
<evidence type="ECO:0000256" key="9">
    <source>
        <dbReference type="ARBA" id="ARBA00023224"/>
    </source>
</evidence>
<dbReference type="InterPro" id="IPR023311">
    <property type="entry name" value="Methusela_ecto_dom_2"/>
</dbReference>
<evidence type="ECO:0000256" key="1">
    <source>
        <dbReference type="ARBA" id="ARBA00004127"/>
    </source>
</evidence>
<dbReference type="Pfam" id="PF00002">
    <property type="entry name" value="7tm_2"/>
    <property type="match status" value="1"/>
</dbReference>
<name>A0ABN8L167_CHISP</name>
<dbReference type="InterPro" id="IPR000832">
    <property type="entry name" value="GPCR_2_secretin-like"/>
</dbReference>
<feature type="transmembrane region" description="Helical" evidence="11">
    <location>
        <begin position="369"/>
        <end position="385"/>
    </location>
</feature>
<evidence type="ECO:0000259" key="13">
    <source>
        <dbReference type="PROSITE" id="PS50261"/>
    </source>
</evidence>
<dbReference type="CDD" id="cd15039">
    <property type="entry name" value="7tmB3_Methuselah-like"/>
    <property type="match status" value="1"/>
</dbReference>
<organism evidence="14 15">
    <name type="scientific">Chilo suppressalis</name>
    <name type="common">Asiatic rice borer moth</name>
    <dbReference type="NCBI Taxonomy" id="168631"/>
    <lineage>
        <taxon>Eukaryota</taxon>
        <taxon>Metazoa</taxon>
        <taxon>Ecdysozoa</taxon>
        <taxon>Arthropoda</taxon>
        <taxon>Hexapoda</taxon>
        <taxon>Insecta</taxon>
        <taxon>Pterygota</taxon>
        <taxon>Neoptera</taxon>
        <taxon>Endopterygota</taxon>
        <taxon>Lepidoptera</taxon>
        <taxon>Glossata</taxon>
        <taxon>Ditrysia</taxon>
        <taxon>Pyraloidea</taxon>
        <taxon>Crambidae</taxon>
        <taxon>Crambinae</taxon>
        <taxon>Chilo</taxon>
    </lineage>
</organism>
<evidence type="ECO:0000256" key="7">
    <source>
        <dbReference type="ARBA" id="ARBA00023136"/>
    </source>
</evidence>
<accession>A0ABN8L167</accession>
<feature type="domain" description="G-protein coupled receptors family 2 profile 2" evidence="13">
    <location>
        <begin position="151"/>
        <end position="420"/>
    </location>
</feature>
<feature type="transmembrane region" description="Helical" evidence="11">
    <location>
        <begin position="316"/>
        <end position="339"/>
    </location>
</feature>
<feature type="transmembrane region" description="Helical" evidence="11">
    <location>
        <begin position="183"/>
        <end position="205"/>
    </location>
</feature>
<keyword evidence="3 11" id="KW-0812">Transmembrane</keyword>
<reference evidence="14" key="1">
    <citation type="submission" date="2021-12" db="EMBL/GenBank/DDBJ databases">
        <authorList>
            <person name="King R."/>
        </authorList>
    </citation>
    <scope>NUCLEOTIDE SEQUENCE</scope>
</reference>
<evidence type="ECO:0000256" key="11">
    <source>
        <dbReference type="SAM" id="Phobius"/>
    </source>
</evidence>
<comment type="subcellular location">
    <subcellularLocation>
        <location evidence="1">Endomembrane system</location>
        <topology evidence="1">Multi-pass membrane protein</topology>
    </subcellularLocation>
</comment>
<dbReference type="PANTHER" id="PTHR47154">
    <property type="entry name" value="G-PROTEIN COUPLED RECEPTOR MTH-RELATED"/>
    <property type="match status" value="1"/>
</dbReference>
<feature type="transmembrane region" description="Helical" evidence="11">
    <location>
        <begin position="154"/>
        <end position="176"/>
    </location>
</feature>
<dbReference type="Gene3D" id="2.170.180.11">
    <property type="entry name" value="Methuselah ectodomain, domain 2"/>
    <property type="match status" value="1"/>
</dbReference>
<evidence type="ECO:0000256" key="4">
    <source>
        <dbReference type="ARBA" id="ARBA00022729"/>
    </source>
</evidence>
<feature type="transmembrane region" description="Helical" evidence="11">
    <location>
        <begin position="217"/>
        <end position="242"/>
    </location>
</feature>
<keyword evidence="6" id="KW-0297">G-protein coupled receptor</keyword>